<dbReference type="AlphaFoldDB" id="A0A1X7VWN1"/>
<dbReference type="InParanoid" id="A0A1X7VWN1"/>
<protein>
    <submittedName>
        <fullName evidence="2">Uncharacterized protein</fullName>
    </submittedName>
</protein>
<gene>
    <name evidence="2" type="primary">109580418</name>
</gene>
<proteinExistence type="predicted"/>
<name>A0A1X7VWN1_AMPQE</name>
<keyword evidence="1" id="KW-1133">Transmembrane helix</keyword>
<keyword evidence="3" id="KW-1185">Reference proteome</keyword>
<keyword evidence="1" id="KW-0812">Transmembrane</keyword>
<accession>A0A1X7VWN1</accession>
<dbReference type="EnsemblMetazoa" id="XM_019993531.1">
    <property type="protein sequence ID" value="XP_019849090.1"/>
    <property type="gene ID" value="LOC109580418"/>
</dbReference>
<evidence type="ECO:0000256" key="1">
    <source>
        <dbReference type="SAM" id="Phobius"/>
    </source>
</evidence>
<reference evidence="2" key="2">
    <citation type="submission" date="2017-05" db="UniProtKB">
        <authorList>
            <consortium name="EnsemblMetazoa"/>
        </authorList>
    </citation>
    <scope>IDENTIFICATION</scope>
</reference>
<dbReference type="EnsemblMetazoa" id="Aqu2.1.44270_001">
    <property type="protein sequence ID" value="Aqu2.1.44270_001"/>
    <property type="gene ID" value="Aqu2.1.44270"/>
</dbReference>
<organism evidence="2">
    <name type="scientific">Amphimedon queenslandica</name>
    <name type="common">Sponge</name>
    <dbReference type="NCBI Taxonomy" id="400682"/>
    <lineage>
        <taxon>Eukaryota</taxon>
        <taxon>Metazoa</taxon>
        <taxon>Porifera</taxon>
        <taxon>Demospongiae</taxon>
        <taxon>Heteroscleromorpha</taxon>
        <taxon>Haplosclerida</taxon>
        <taxon>Niphatidae</taxon>
        <taxon>Amphimedon</taxon>
    </lineage>
</organism>
<dbReference type="Gene3D" id="3.40.140.10">
    <property type="entry name" value="Cytidine Deaminase, domain 2"/>
    <property type="match status" value="1"/>
</dbReference>
<evidence type="ECO:0000313" key="3">
    <source>
        <dbReference type="Proteomes" id="UP000007879"/>
    </source>
</evidence>
<dbReference type="KEGG" id="aqu:109580418"/>
<evidence type="ECO:0000313" key="2">
    <source>
        <dbReference type="EnsemblMetazoa" id="Aqu2.1.44270_001"/>
    </source>
</evidence>
<reference evidence="3" key="1">
    <citation type="journal article" date="2010" name="Nature">
        <title>The Amphimedon queenslandica genome and the evolution of animal complexity.</title>
        <authorList>
            <person name="Srivastava M."/>
            <person name="Simakov O."/>
            <person name="Chapman J."/>
            <person name="Fahey B."/>
            <person name="Gauthier M.E."/>
            <person name="Mitros T."/>
            <person name="Richards G.S."/>
            <person name="Conaco C."/>
            <person name="Dacre M."/>
            <person name="Hellsten U."/>
            <person name="Larroux C."/>
            <person name="Putnam N.H."/>
            <person name="Stanke M."/>
            <person name="Adamska M."/>
            <person name="Darling A."/>
            <person name="Degnan S.M."/>
            <person name="Oakley T.H."/>
            <person name="Plachetzki D.C."/>
            <person name="Zhai Y."/>
            <person name="Adamski M."/>
            <person name="Calcino A."/>
            <person name="Cummins S.F."/>
            <person name="Goodstein D.M."/>
            <person name="Harris C."/>
            <person name="Jackson D.J."/>
            <person name="Leys S.P."/>
            <person name="Shu S."/>
            <person name="Woodcroft B.J."/>
            <person name="Vervoort M."/>
            <person name="Kosik K.S."/>
            <person name="Manning G."/>
            <person name="Degnan B.M."/>
            <person name="Rokhsar D.S."/>
        </authorList>
    </citation>
    <scope>NUCLEOTIDE SEQUENCE [LARGE SCALE GENOMIC DNA]</scope>
</reference>
<dbReference type="Pfam" id="PF18767">
    <property type="entry name" value="AID"/>
    <property type="match status" value="1"/>
</dbReference>
<keyword evidence="1" id="KW-0472">Membrane</keyword>
<sequence length="237" mass="27217">MNLKVQVLAPVFAGLLLLILIITLAFLLYYKIKRRRNKQHHVCLSESPFIDSKWKTYVQLDIEEKASQSTHGFQKEKKRNGQYIPLPASNYFDDVYDSPGELDDSEYHSESDACDKAKKKDGNFLRTSKGKVYTSTPDSIHVVIQFIKDKPLPSNNTELWIKKSPCSSCSSRLLDLYKFSPKPTLYIGAISRPHHSDDDKGLIQLLKEGFNIKVWDPLVDENDCDVNEYINNLKKTM</sequence>
<feature type="transmembrane region" description="Helical" evidence="1">
    <location>
        <begin position="6"/>
        <end position="30"/>
    </location>
</feature>
<dbReference type="Proteomes" id="UP000007879">
    <property type="component" value="Unassembled WGS sequence"/>
</dbReference>